<feature type="region of interest" description="Disordered" evidence="1">
    <location>
        <begin position="70"/>
        <end position="95"/>
    </location>
</feature>
<evidence type="ECO:0000313" key="4">
    <source>
        <dbReference type="Proteomes" id="UP000501602"/>
    </source>
</evidence>
<evidence type="ECO:0000256" key="2">
    <source>
        <dbReference type="SAM" id="Phobius"/>
    </source>
</evidence>
<proteinExistence type="predicted"/>
<evidence type="ECO:0000313" key="3">
    <source>
        <dbReference type="EMBL" id="QIZ76473.1"/>
    </source>
</evidence>
<evidence type="ECO:0000256" key="1">
    <source>
        <dbReference type="SAM" id="MobiDB-lite"/>
    </source>
</evidence>
<protein>
    <submittedName>
        <fullName evidence="3">Uncharacterized protein</fullName>
    </submittedName>
</protein>
<reference evidence="3 4" key="1">
    <citation type="submission" date="2020-04" db="EMBL/GenBank/DDBJ databases">
        <title>Ferrimonas sp. S7 isolated from sea water.</title>
        <authorList>
            <person name="Bae S.S."/>
            <person name="Baek K."/>
        </authorList>
    </citation>
    <scope>NUCLEOTIDE SEQUENCE [LARGE SCALE GENOMIC DNA]</scope>
    <source>
        <strain evidence="3 4">S7</strain>
    </source>
</reference>
<organism evidence="3 4">
    <name type="scientific">Ferrimonas lipolytica</name>
    <dbReference type="NCBI Taxonomy" id="2724191"/>
    <lineage>
        <taxon>Bacteria</taxon>
        <taxon>Pseudomonadati</taxon>
        <taxon>Pseudomonadota</taxon>
        <taxon>Gammaproteobacteria</taxon>
        <taxon>Alteromonadales</taxon>
        <taxon>Ferrimonadaceae</taxon>
        <taxon>Ferrimonas</taxon>
    </lineage>
</organism>
<gene>
    <name evidence="3" type="ORF">HER31_06110</name>
</gene>
<dbReference type="RefSeq" id="WP_168659735.1">
    <property type="nucleotide sequence ID" value="NZ_CP051180.1"/>
</dbReference>
<keyword evidence="2" id="KW-0812">Transmembrane</keyword>
<dbReference type="Proteomes" id="UP000501602">
    <property type="component" value="Chromosome"/>
</dbReference>
<keyword evidence="2" id="KW-1133">Transmembrane helix</keyword>
<sequence>MSYLPLYKNLSQRLQQHLKAIKHNGLPAVVGLLAFSLFFVVGLVTLGACLLVGLIVVAFDKWQQRPIDATAEQPDKANSATNDHSRSSDEPVAAV</sequence>
<dbReference type="EMBL" id="CP051180">
    <property type="protein sequence ID" value="QIZ76473.1"/>
    <property type="molecule type" value="Genomic_DNA"/>
</dbReference>
<name>A0A6H1UDR1_9GAMM</name>
<dbReference type="KEGG" id="fes:HER31_06110"/>
<keyword evidence="2" id="KW-0472">Membrane</keyword>
<keyword evidence="4" id="KW-1185">Reference proteome</keyword>
<accession>A0A6H1UDR1</accession>
<dbReference type="AlphaFoldDB" id="A0A6H1UDR1"/>
<feature type="transmembrane region" description="Helical" evidence="2">
    <location>
        <begin position="32"/>
        <end position="59"/>
    </location>
</feature>